<organism evidence="2 3">
    <name type="scientific">Phaeobacter inhibens</name>
    <dbReference type="NCBI Taxonomy" id="221822"/>
    <lineage>
        <taxon>Bacteria</taxon>
        <taxon>Pseudomonadati</taxon>
        <taxon>Pseudomonadota</taxon>
        <taxon>Alphaproteobacteria</taxon>
        <taxon>Rhodobacterales</taxon>
        <taxon>Roseobacteraceae</taxon>
        <taxon>Phaeobacter</taxon>
    </lineage>
</organism>
<dbReference type="Proteomes" id="UP000236447">
    <property type="component" value="Chromosome"/>
</dbReference>
<dbReference type="RefSeq" id="WP_014875131.1">
    <property type="nucleotide sequence ID" value="NZ_CP010599.1"/>
</dbReference>
<reference evidence="3 4" key="2">
    <citation type="journal article" date="2017" name="Genome Biol. Evol.">
        <title>Trajectories and Drivers of Genome Evolution in Surface-Associated Marine Phaeobacter.</title>
        <authorList>
            <person name="Freese H.M."/>
            <person name="Sikorski J."/>
            <person name="Bunk B."/>
            <person name="Scheuner C."/>
            <person name="Meier-Kolthoff J.P."/>
            <person name="Sproer C."/>
            <person name="Gram L."/>
            <person name="Overmann J."/>
        </authorList>
    </citation>
    <scope>NUCLEOTIDE SEQUENCE [LARGE SCALE GENOMIC DNA]</scope>
    <source>
        <strain evidence="1 4">P66</strain>
        <strain evidence="2 3">P88</strain>
    </source>
</reference>
<evidence type="ECO:0000313" key="4">
    <source>
        <dbReference type="Proteomes" id="UP000236536"/>
    </source>
</evidence>
<sequence length="304" mass="32336">MRYIPEEVSAKLASHEMAYDAVKSALIAASDSATIFPVVLAHGSEPTNSYAIKSSAVAELAGLKVGSYWPGNDALGIPRHNSIILLFDQSCGRIRAAVEAGKLNAYRTAASNAVAANALARSDAQTLAVFGAGHQAEYEVRALARIRDLQRVLVVTRNPEKGTQFVSSLNEEGIAAELMEAEEACRVAEIIITVTPANAPLFDAAWVQPGTHVASMGSDSKGKQELPPQLFDRARLFCDLPAQSRQIGEFQHARDAAELTAIGEVLSGLKTGRSGDDDITVFDSSGLSVQDLYVAQTILDLLDA</sequence>
<dbReference type="PIRSF" id="PIRSF001439">
    <property type="entry name" value="CryM"/>
    <property type="match status" value="1"/>
</dbReference>
<dbReference type="PANTHER" id="PTHR13812">
    <property type="entry name" value="KETIMINE REDUCTASE MU-CRYSTALLIN"/>
    <property type="match status" value="1"/>
</dbReference>
<proteinExistence type="predicted"/>
<reference evidence="1 4" key="3">
    <citation type="journal article" date="2017" name="Int. J. Syst. Evol. Microbiol.">
        <title>Adaptation of Surface-Associated Bacteria to the Open Ocean: A Genomically Distinct Subpopulation of Phaeobacter gallaeciensis Colonizes Pacific Mesozooplankton.</title>
        <authorList>
            <person name="Freese H.M."/>
            <person name="Methner A."/>
            <person name="Overmann J."/>
        </authorList>
    </citation>
    <scope>NUCLEOTIDE SEQUENCE [LARGE SCALE GENOMIC DNA]</scope>
    <source>
        <strain evidence="1 4">P66</strain>
    </source>
</reference>
<dbReference type="AlphaFoldDB" id="A0A2I7KAB2"/>
<name>A0A2I7KAB2_9RHOB</name>
<reference evidence="2 3" key="1">
    <citation type="journal article" date="2017" name="Front. Microbiol.">
        <title>Phaeobacter piscinae sp. nov., a species of the Roseobacter group and potential aquaculture probiont.</title>
        <authorList>
            <person name="Sonnenschein E.C."/>
            <person name="Phippen C.B.W."/>
            <person name="Nielsen K.F."/>
            <person name="Mateiu R.V."/>
            <person name="Melchiorsen J."/>
            <person name="Gram L."/>
            <person name="Overmann J."/>
            <person name="Freese H.M."/>
        </authorList>
    </citation>
    <scope>NUCLEOTIDE SEQUENCE [LARGE SCALE GENOMIC DNA]</scope>
    <source>
        <strain evidence="2 3">P88</strain>
    </source>
</reference>
<gene>
    <name evidence="1" type="ORF">PhaeoP66_01220</name>
    <name evidence="2" type="ORF">PhaeoP88_02183</name>
</gene>
<dbReference type="InterPro" id="IPR023401">
    <property type="entry name" value="ODC_N"/>
</dbReference>
<accession>A0A2I7KAB2</accession>
<dbReference type="GO" id="GO:0005737">
    <property type="term" value="C:cytoplasm"/>
    <property type="evidence" value="ECO:0007669"/>
    <property type="project" value="TreeGrafter"/>
</dbReference>
<keyword evidence="4" id="KW-1185">Reference proteome</keyword>
<dbReference type="Gene3D" id="3.40.50.720">
    <property type="entry name" value="NAD(P)-binding Rossmann-like Domain"/>
    <property type="match status" value="1"/>
</dbReference>
<evidence type="ECO:0000313" key="1">
    <source>
        <dbReference type="EMBL" id="AUQ94019.1"/>
    </source>
</evidence>
<dbReference type="Proteomes" id="UP000236536">
    <property type="component" value="Chromosome"/>
</dbReference>
<dbReference type="InterPro" id="IPR003462">
    <property type="entry name" value="ODC_Mu_crystall"/>
</dbReference>
<dbReference type="Pfam" id="PF02423">
    <property type="entry name" value="OCD_Mu_crystall"/>
    <property type="match status" value="1"/>
</dbReference>
<protein>
    <submittedName>
        <fullName evidence="1 2">Ornithine cyclodeaminase</fullName>
    </submittedName>
</protein>
<dbReference type="InterPro" id="IPR036291">
    <property type="entry name" value="NAD(P)-bd_dom_sf"/>
</dbReference>
<dbReference type="SUPFAM" id="SSF51735">
    <property type="entry name" value="NAD(P)-binding Rossmann-fold domains"/>
    <property type="match status" value="1"/>
</dbReference>
<dbReference type="PANTHER" id="PTHR13812:SF19">
    <property type="entry name" value="KETIMINE REDUCTASE MU-CRYSTALLIN"/>
    <property type="match status" value="1"/>
</dbReference>
<dbReference type="EMBL" id="CP010705">
    <property type="protein sequence ID" value="AUQ94019.1"/>
    <property type="molecule type" value="Genomic_DNA"/>
</dbReference>
<dbReference type="EMBL" id="CP010725">
    <property type="protein sequence ID" value="AUQ99544.1"/>
    <property type="molecule type" value="Genomic_DNA"/>
</dbReference>
<evidence type="ECO:0000313" key="3">
    <source>
        <dbReference type="Proteomes" id="UP000236447"/>
    </source>
</evidence>
<dbReference type="Gene3D" id="3.30.1780.10">
    <property type="entry name" value="ornithine cyclodeaminase, domain 1"/>
    <property type="match status" value="1"/>
</dbReference>
<evidence type="ECO:0000313" key="2">
    <source>
        <dbReference type="EMBL" id="AUQ99544.1"/>
    </source>
</evidence>